<dbReference type="EMBL" id="VDEP01000513">
    <property type="protein sequence ID" value="KAA1064274.1"/>
    <property type="molecule type" value="Genomic_DNA"/>
</dbReference>
<comment type="caution">
    <text evidence="2">The sequence shown here is derived from an EMBL/GenBank/DDBJ whole genome shotgun (WGS) entry which is preliminary data.</text>
</comment>
<evidence type="ECO:0000256" key="1">
    <source>
        <dbReference type="SAM" id="MobiDB-lite"/>
    </source>
</evidence>
<protein>
    <submittedName>
        <fullName evidence="2">Uncharacterized protein</fullName>
    </submittedName>
</protein>
<feature type="region of interest" description="Disordered" evidence="1">
    <location>
        <begin position="124"/>
        <end position="146"/>
    </location>
</feature>
<name>A0A5B0LLD2_PUCGR</name>
<accession>A0A5B0LLD2</accession>
<sequence>MASARQLSGLSAGAVKPGLQRLTGAADAPAVQPSYWVEEPSHQDAICLNPDCIKGSGPTVGSASTECVQSTDRWVVTTHVCPTIDRQTPASVTVLTQRSGGPKESCITCGCLTVESTQPPDHWQMHDGLTEQSGNPLTSEVWPGAA</sequence>
<proteinExistence type="predicted"/>
<dbReference type="Proteomes" id="UP000325313">
    <property type="component" value="Unassembled WGS sequence"/>
</dbReference>
<evidence type="ECO:0000313" key="3">
    <source>
        <dbReference type="Proteomes" id="UP000325313"/>
    </source>
</evidence>
<dbReference type="AlphaFoldDB" id="A0A5B0LLD2"/>
<gene>
    <name evidence="2" type="ORF">PGTUg99_004924</name>
</gene>
<organism evidence="2 3">
    <name type="scientific">Puccinia graminis f. sp. tritici</name>
    <dbReference type="NCBI Taxonomy" id="56615"/>
    <lineage>
        <taxon>Eukaryota</taxon>
        <taxon>Fungi</taxon>
        <taxon>Dikarya</taxon>
        <taxon>Basidiomycota</taxon>
        <taxon>Pucciniomycotina</taxon>
        <taxon>Pucciniomycetes</taxon>
        <taxon>Pucciniales</taxon>
        <taxon>Pucciniaceae</taxon>
        <taxon>Puccinia</taxon>
    </lineage>
</organism>
<evidence type="ECO:0000313" key="2">
    <source>
        <dbReference type="EMBL" id="KAA1064274.1"/>
    </source>
</evidence>
<reference evidence="2 3" key="1">
    <citation type="submission" date="2019-05" db="EMBL/GenBank/DDBJ databases">
        <title>Emergence of the Ug99 lineage of the wheat stem rust pathogen through somatic hybridization.</title>
        <authorList>
            <person name="Li F."/>
            <person name="Upadhyaya N.M."/>
            <person name="Sperschneider J."/>
            <person name="Matny O."/>
            <person name="Nguyen-Phuc H."/>
            <person name="Mago R."/>
            <person name="Raley C."/>
            <person name="Miller M.E."/>
            <person name="Silverstein K.A.T."/>
            <person name="Henningsen E."/>
            <person name="Hirsch C.D."/>
            <person name="Visser B."/>
            <person name="Pretorius Z.A."/>
            <person name="Steffenson B.J."/>
            <person name="Schwessinger B."/>
            <person name="Dodds P.N."/>
            <person name="Figueroa M."/>
        </authorList>
    </citation>
    <scope>NUCLEOTIDE SEQUENCE [LARGE SCALE GENOMIC DNA]</scope>
    <source>
        <strain evidence="2 3">Ug99</strain>
    </source>
</reference>